<feature type="transmembrane region" description="Helical" evidence="1">
    <location>
        <begin position="85"/>
        <end position="104"/>
    </location>
</feature>
<name>A0A953IC82_SYMTR</name>
<proteinExistence type="predicted"/>
<keyword evidence="1" id="KW-0812">Transmembrane</keyword>
<sequence length="672" mass="74112">MILMGSLLLEDKFTRPADAVVNAVTGLVCLGALVDSHFGEWWVAVFLYLAVVLAMGVTCIVLGVPGENQGIRETLSRVLYSLSTLFGKSQILFSVVFLFSLFTYYGSQSIQALSLLLFWGGYLALWPLRVPMLIQRFVNAVGKSPNRIGSVVRIESPNLVRAHLVPGTKWDPSISYVVCRSDRQQFVVCPLFAEVQSENVVGVGVVLDPIQTPLSHLQPGGIYQSPDISSRGDELLQEYYNLDNPAVPLGVVGYGSTIATLRFETWQPDLCREGLLVFVPVGHTRVYYQVVDGATREESFEGDLRGFHRATAVQLGVINVDKGFEKYPWLPEMNLPVFLASEQSSPHERRLETEEIVLGKIPGADIPIVGNINELITHHTAILGVTGTGKTEFAFELIREAVKRATKVFCIDLTGDYPIRLADLNPRELGLSETLARELSEKLFDAETGPYGAGQEKRVLKDFADRIRVDIKKSVEDFMADPDSWLGIFSLPDISNTKATLYATEIYVSTIFRYAKDNNSPDRSRIWVVLEEAHTVIPEAATMGLGDHDSKAMVAKIAQIALQGRKYRVGLLVVAQRTANISKTILTQCNTIISFCNFDQTGLDFLSNFYGAEAASLIPNLRFLHAVAFGKGVYTERPVEMQVPYDESKAKGALRKPGTNPAVVEAAAARQV</sequence>
<dbReference type="PANTHER" id="PTHR42957">
    <property type="entry name" value="HELICASE MJ1565-RELATED"/>
    <property type="match status" value="1"/>
</dbReference>
<keyword evidence="1" id="KW-0472">Membrane</keyword>
<gene>
    <name evidence="3" type="ORF">CWE10_10810</name>
</gene>
<evidence type="ECO:0000313" key="4">
    <source>
        <dbReference type="Proteomes" id="UP000732377"/>
    </source>
</evidence>
<keyword evidence="1" id="KW-1133">Transmembrane helix</keyword>
<dbReference type="PANTHER" id="PTHR42957:SF1">
    <property type="entry name" value="HELICASE MJ1565-RELATED"/>
    <property type="match status" value="1"/>
</dbReference>
<evidence type="ECO:0000259" key="2">
    <source>
        <dbReference type="Pfam" id="PF01935"/>
    </source>
</evidence>
<comment type="caution">
    <text evidence="3">The sequence shown here is derived from an EMBL/GenBank/DDBJ whole genome shotgun (WGS) entry which is preliminary data.</text>
</comment>
<dbReference type="InterPro" id="IPR027417">
    <property type="entry name" value="P-loop_NTPase"/>
</dbReference>
<dbReference type="CDD" id="cd01127">
    <property type="entry name" value="TrwB_TraG_TraD_VirD4"/>
    <property type="match status" value="1"/>
</dbReference>
<reference evidence="3" key="1">
    <citation type="submission" date="2017-11" db="EMBL/GenBank/DDBJ databases">
        <title>Three new genomes from thermophilic consortium.</title>
        <authorList>
            <person name="Quaggio R."/>
            <person name="Amgarten D."/>
            <person name="Setubal J.C."/>
        </authorList>
    </citation>
    <scope>NUCLEOTIDE SEQUENCE</scope>
    <source>
        <strain evidence="3">ZCTH01-B2</strain>
    </source>
</reference>
<dbReference type="Proteomes" id="UP000732377">
    <property type="component" value="Unassembled WGS sequence"/>
</dbReference>
<organism evidence="3 4">
    <name type="scientific">Symbiobacterium thermophilum</name>
    <dbReference type="NCBI Taxonomy" id="2734"/>
    <lineage>
        <taxon>Bacteria</taxon>
        <taxon>Bacillati</taxon>
        <taxon>Bacillota</taxon>
        <taxon>Clostridia</taxon>
        <taxon>Eubacteriales</taxon>
        <taxon>Symbiobacteriaceae</taxon>
        <taxon>Symbiobacterium</taxon>
    </lineage>
</organism>
<dbReference type="AlphaFoldDB" id="A0A953IC82"/>
<dbReference type="Pfam" id="PF01935">
    <property type="entry name" value="DUF87"/>
    <property type="match status" value="1"/>
</dbReference>
<dbReference type="EMBL" id="PIUK01000099">
    <property type="protein sequence ID" value="MBY6276684.1"/>
    <property type="molecule type" value="Genomic_DNA"/>
</dbReference>
<dbReference type="InterPro" id="IPR002789">
    <property type="entry name" value="HerA_central"/>
</dbReference>
<feature type="domain" description="Helicase HerA central" evidence="2">
    <location>
        <begin position="356"/>
        <end position="419"/>
    </location>
</feature>
<dbReference type="InterPro" id="IPR008571">
    <property type="entry name" value="HerA-like"/>
</dbReference>
<dbReference type="SUPFAM" id="SSF52540">
    <property type="entry name" value="P-loop containing nucleoside triphosphate hydrolases"/>
    <property type="match status" value="1"/>
</dbReference>
<protein>
    <recommendedName>
        <fullName evidence="2">Helicase HerA central domain-containing protein</fullName>
    </recommendedName>
</protein>
<dbReference type="Gene3D" id="3.40.50.300">
    <property type="entry name" value="P-loop containing nucleotide triphosphate hydrolases"/>
    <property type="match status" value="1"/>
</dbReference>
<evidence type="ECO:0000256" key="1">
    <source>
        <dbReference type="SAM" id="Phobius"/>
    </source>
</evidence>
<evidence type="ECO:0000313" key="3">
    <source>
        <dbReference type="EMBL" id="MBY6276684.1"/>
    </source>
</evidence>
<feature type="transmembrane region" description="Helical" evidence="1">
    <location>
        <begin position="41"/>
        <end position="64"/>
    </location>
</feature>
<accession>A0A953IC82</accession>